<evidence type="ECO:0000313" key="1">
    <source>
        <dbReference type="EMBL" id="GFY25343.1"/>
    </source>
</evidence>
<reference evidence="1" key="1">
    <citation type="submission" date="2020-08" db="EMBL/GenBank/DDBJ databases">
        <title>Multicomponent nature underlies the extraordinary mechanical properties of spider dragline silk.</title>
        <authorList>
            <person name="Kono N."/>
            <person name="Nakamura H."/>
            <person name="Mori M."/>
            <person name="Yoshida Y."/>
            <person name="Ohtoshi R."/>
            <person name="Malay A.D."/>
            <person name="Moran D.A.P."/>
            <person name="Tomita M."/>
            <person name="Numata K."/>
            <person name="Arakawa K."/>
        </authorList>
    </citation>
    <scope>NUCLEOTIDE SEQUENCE</scope>
</reference>
<sequence>MLTLEAPTPAMPLLRLRWRMAFSARRHFRCLGCVVDATPGETENMTFVVPYRLTLAADFHSKNEHVLSGVINL</sequence>
<evidence type="ECO:0000313" key="2">
    <source>
        <dbReference type="Proteomes" id="UP000887159"/>
    </source>
</evidence>
<proteinExistence type="predicted"/>
<name>A0A8X6VZA8_TRICX</name>
<dbReference type="EMBL" id="BMAU01021371">
    <property type="protein sequence ID" value="GFY25343.1"/>
    <property type="molecule type" value="Genomic_DNA"/>
</dbReference>
<keyword evidence="2" id="KW-1185">Reference proteome</keyword>
<accession>A0A8X6VZA8</accession>
<dbReference type="AlphaFoldDB" id="A0A8X6VZA8"/>
<organism evidence="1 2">
    <name type="scientific">Trichonephila clavipes</name>
    <name type="common">Golden silk orbweaver</name>
    <name type="synonym">Nephila clavipes</name>
    <dbReference type="NCBI Taxonomy" id="2585209"/>
    <lineage>
        <taxon>Eukaryota</taxon>
        <taxon>Metazoa</taxon>
        <taxon>Ecdysozoa</taxon>
        <taxon>Arthropoda</taxon>
        <taxon>Chelicerata</taxon>
        <taxon>Arachnida</taxon>
        <taxon>Araneae</taxon>
        <taxon>Araneomorphae</taxon>
        <taxon>Entelegynae</taxon>
        <taxon>Araneoidea</taxon>
        <taxon>Nephilidae</taxon>
        <taxon>Trichonephila</taxon>
    </lineage>
</organism>
<gene>
    <name evidence="1" type="ORF">TNCV_2484631</name>
</gene>
<protein>
    <submittedName>
        <fullName evidence="1">Uncharacterized protein</fullName>
    </submittedName>
</protein>
<dbReference type="Proteomes" id="UP000887159">
    <property type="component" value="Unassembled WGS sequence"/>
</dbReference>
<comment type="caution">
    <text evidence="1">The sequence shown here is derived from an EMBL/GenBank/DDBJ whole genome shotgun (WGS) entry which is preliminary data.</text>
</comment>